<name>A0A284RTK5_ARMOS</name>
<protein>
    <submittedName>
        <fullName evidence="2">Uncharacterized protein</fullName>
    </submittedName>
</protein>
<evidence type="ECO:0000256" key="1">
    <source>
        <dbReference type="SAM" id="MobiDB-lite"/>
    </source>
</evidence>
<feature type="region of interest" description="Disordered" evidence="1">
    <location>
        <begin position="193"/>
        <end position="214"/>
    </location>
</feature>
<sequence length="214" mass="24423">MLFLLPYHLRFLSMNPLYDYGYRVGRQAAEQDRGVVESRLVYRSKFQPLASNFKVQGCYPPPRLLPRHDVSASGELGHGVVKVVLQEVDHWSTGVIIIRVGLASSSRHLPFKFLDNDFCPAAITREEEAHGRSLLVKFRKNAFSMEARQRPRHYHNVSMVTLRRRRMSLESQTAPGPSGHFFVFLDATLHQDGNEESTTGRLPPTPLNPSWLIK</sequence>
<dbReference type="EMBL" id="FUEG01000016">
    <property type="protein sequence ID" value="SJL12121.1"/>
    <property type="molecule type" value="Genomic_DNA"/>
</dbReference>
<organism evidence="2 3">
    <name type="scientific">Armillaria ostoyae</name>
    <name type="common">Armillaria root rot fungus</name>
    <dbReference type="NCBI Taxonomy" id="47428"/>
    <lineage>
        <taxon>Eukaryota</taxon>
        <taxon>Fungi</taxon>
        <taxon>Dikarya</taxon>
        <taxon>Basidiomycota</taxon>
        <taxon>Agaricomycotina</taxon>
        <taxon>Agaricomycetes</taxon>
        <taxon>Agaricomycetidae</taxon>
        <taxon>Agaricales</taxon>
        <taxon>Marasmiineae</taxon>
        <taxon>Physalacriaceae</taxon>
        <taxon>Armillaria</taxon>
    </lineage>
</organism>
<keyword evidence="3" id="KW-1185">Reference proteome</keyword>
<reference evidence="3" key="1">
    <citation type="journal article" date="2017" name="Nat. Ecol. Evol.">
        <title>Genome expansion and lineage-specific genetic innovations in the forest pathogenic fungi Armillaria.</title>
        <authorList>
            <person name="Sipos G."/>
            <person name="Prasanna A.N."/>
            <person name="Walter M.C."/>
            <person name="O'Connor E."/>
            <person name="Balint B."/>
            <person name="Krizsan K."/>
            <person name="Kiss B."/>
            <person name="Hess J."/>
            <person name="Varga T."/>
            <person name="Slot J."/>
            <person name="Riley R."/>
            <person name="Boka B."/>
            <person name="Rigling D."/>
            <person name="Barry K."/>
            <person name="Lee J."/>
            <person name="Mihaltcheva S."/>
            <person name="LaButti K."/>
            <person name="Lipzen A."/>
            <person name="Waldron R."/>
            <person name="Moloney N.M."/>
            <person name="Sperisen C."/>
            <person name="Kredics L."/>
            <person name="Vagvoelgyi C."/>
            <person name="Patrignani A."/>
            <person name="Fitzpatrick D."/>
            <person name="Nagy I."/>
            <person name="Doyle S."/>
            <person name="Anderson J.B."/>
            <person name="Grigoriev I.V."/>
            <person name="Gueldener U."/>
            <person name="Muensterkoetter M."/>
            <person name="Nagy L.G."/>
        </authorList>
    </citation>
    <scope>NUCLEOTIDE SEQUENCE [LARGE SCALE GENOMIC DNA]</scope>
    <source>
        <strain evidence="3">C18/9</strain>
    </source>
</reference>
<evidence type="ECO:0000313" key="3">
    <source>
        <dbReference type="Proteomes" id="UP000219338"/>
    </source>
</evidence>
<proteinExistence type="predicted"/>
<dbReference type="AlphaFoldDB" id="A0A284RTK5"/>
<dbReference type="Proteomes" id="UP000219338">
    <property type="component" value="Unassembled WGS sequence"/>
</dbReference>
<accession>A0A284RTK5</accession>
<gene>
    <name evidence="2" type="ORF">ARMOST_15542</name>
</gene>
<evidence type="ECO:0000313" key="2">
    <source>
        <dbReference type="EMBL" id="SJL12121.1"/>
    </source>
</evidence>